<keyword evidence="1" id="KW-0812">Transmembrane</keyword>
<feature type="transmembrane region" description="Helical" evidence="1">
    <location>
        <begin position="78"/>
        <end position="99"/>
    </location>
</feature>
<feature type="transmembrane region" description="Helical" evidence="1">
    <location>
        <begin position="42"/>
        <end position="66"/>
    </location>
</feature>
<name>A0A399RRF1_9PROT</name>
<feature type="transmembrane region" description="Helical" evidence="1">
    <location>
        <begin position="128"/>
        <end position="147"/>
    </location>
</feature>
<organism evidence="2 3">
    <name type="scientific">Henriciella mobilis</name>
    <dbReference type="NCBI Taxonomy" id="2305467"/>
    <lineage>
        <taxon>Bacteria</taxon>
        <taxon>Pseudomonadati</taxon>
        <taxon>Pseudomonadota</taxon>
        <taxon>Alphaproteobacteria</taxon>
        <taxon>Hyphomonadales</taxon>
        <taxon>Hyphomonadaceae</taxon>
        <taxon>Henriciella</taxon>
    </lineage>
</organism>
<dbReference type="RefSeq" id="WP_119374523.1">
    <property type="nucleotide sequence ID" value="NZ_QWFX01000005.1"/>
</dbReference>
<keyword evidence="3" id="KW-1185">Reference proteome</keyword>
<proteinExistence type="predicted"/>
<dbReference type="Proteomes" id="UP000266385">
    <property type="component" value="Unassembled WGS sequence"/>
</dbReference>
<evidence type="ECO:0000313" key="3">
    <source>
        <dbReference type="Proteomes" id="UP000266385"/>
    </source>
</evidence>
<feature type="transmembrane region" description="Helical" evidence="1">
    <location>
        <begin position="12"/>
        <end position="36"/>
    </location>
</feature>
<protein>
    <recommendedName>
        <fullName evidence="4">DUF308 domain-containing protein</fullName>
    </recommendedName>
</protein>
<keyword evidence="1" id="KW-0472">Membrane</keyword>
<dbReference type="InterPro" id="IPR053824">
    <property type="entry name" value="DUF7010"/>
</dbReference>
<dbReference type="AlphaFoldDB" id="A0A399RRF1"/>
<evidence type="ECO:0000313" key="2">
    <source>
        <dbReference type="EMBL" id="RIJ32442.1"/>
    </source>
</evidence>
<gene>
    <name evidence="2" type="ORF">D1223_00875</name>
</gene>
<dbReference type="OrthoDB" id="5114860at2"/>
<reference evidence="2 3" key="1">
    <citation type="submission" date="2018-08" db="EMBL/GenBank/DDBJ databases">
        <title>Henriciella mobilis sp. nov., isolated from seawater.</title>
        <authorList>
            <person name="Cheng H."/>
            <person name="Wu Y.-H."/>
            <person name="Xu X.-W."/>
            <person name="Guo L.-L."/>
        </authorList>
    </citation>
    <scope>NUCLEOTIDE SEQUENCE [LARGE SCALE GENOMIC DNA]</scope>
    <source>
        <strain evidence="2 3">JN25</strain>
    </source>
</reference>
<evidence type="ECO:0000256" key="1">
    <source>
        <dbReference type="SAM" id="Phobius"/>
    </source>
</evidence>
<dbReference type="EMBL" id="QWFX01000005">
    <property type="protein sequence ID" value="RIJ32442.1"/>
    <property type="molecule type" value="Genomic_DNA"/>
</dbReference>
<feature type="transmembrane region" description="Helical" evidence="1">
    <location>
        <begin position="153"/>
        <end position="172"/>
    </location>
</feature>
<feature type="transmembrane region" description="Helical" evidence="1">
    <location>
        <begin position="105"/>
        <end position="121"/>
    </location>
</feature>
<evidence type="ECO:0008006" key="4">
    <source>
        <dbReference type="Google" id="ProtNLM"/>
    </source>
</evidence>
<accession>A0A399RRF1</accession>
<sequence>MTLEDYQADLRRSYVGGGPGAIVSGVVWAASAIVFSQSGLQAGFATLFFGGMVIFPISMLLCRTLFGRAGVVAGNPGGRIVVETLPMMFVGLFVAWLLMANRPDLVFPIAAMAVGAHYFNFRTAYGDVTYYILGGLMVAVGAVAAMGLGLTSLHTIALIAAIEIAFGAYLVLANRKSG</sequence>
<dbReference type="Pfam" id="PF22765">
    <property type="entry name" value="DUF7010"/>
    <property type="match status" value="1"/>
</dbReference>
<comment type="caution">
    <text evidence="2">The sequence shown here is derived from an EMBL/GenBank/DDBJ whole genome shotgun (WGS) entry which is preliminary data.</text>
</comment>
<keyword evidence="1" id="KW-1133">Transmembrane helix</keyword>